<gene>
    <name evidence="2" type="ORF">PBLR_15138</name>
</gene>
<keyword evidence="1" id="KW-0472">Membrane</keyword>
<name>A0A383RJF1_PAEAL</name>
<keyword evidence="1" id="KW-0812">Transmembrane</keyword>
<feature type="transmembrane region" description="Helical" evidence="1">
    <location>
        <begin position="398"/>
        <end position="419"/>
    </location>
</feature>
<keyword evidence="2" id="KW-0813">Transport</keyword>
<organism evidence="2 3">
    <name type="scientific">Paenibacillus alvei</name>
    <name type="common">Bacillus alvei</name>
    <dbReference type="NCBI Taxonomy" id="44250"/>
    <lineage>
        <taxon>Bacteria</taxon>
        <taxon>Bacillati</taxon>
        <taxon>Bacillota</taxon>
        <taxon>Bacilli</taxon>
        <taxon>Bacillales</taxon>
        <taxon>Paenibacillaceae</taxon>
        <taxon>Paenibacillus</taxon>
    </lineage>
</organism>
<sequence length="539" mass="55910">MAKTIAIIGSSGGNLYNLGGKDPLKLLQELAIQLESAGIGCGAIQFVGANASMDNAKGSTQAALYGWDETLQAPKRLAEGSLDEINQVATQLDQDIAAQIRQGRIGALIMMSADPTRTNAYTVEAAIDMNLPITGTGGTSMALTSAKGANVLAVSGTTGTTNRTRAVTFVTTLCQHWGLTYRPIISATADATSGRTGEGSPWRRISIRGIMLASLPGFIAMALLLALSKIPALAGLSEIFDIMIKALPVILAAIAAKQISDLDEVSIVSGIIAGVMSVEGGIIGGIIGGIGAGLLGHVLFRKCVQWRFPATTVNIVAGGLSGLISGLIVYFMIAPIALQAGEGIRWLLEAAVSTSSMLAGLLAGLLIWPAILGGVYHAAILPIVLLEMERTGNSFLGAVDMAGLVMVSAGITLANIIAPRDKGEAAVAVPGFLINIGFGTFVEAAYPFMFSNKFIFGGAIVSAGLGGLLVGMFEVQGTAYVPSFMAPLLSNNMTGFIVAMVGSLLSAFMITLTVNQLSRKSKRLEHMTKQEVHTDNLAR</sequence>
<protein>
    <submittedName>
        <fullName evidence="2">PTS sugar transporter</fullName>
    </submittedName>
</protein>
<evidence type="ECO:0000256" key="1">
    <source>
        <dbReference type="SAM" id="Phobius"/>
    </source>
</evidence>
<keyword evidence="1" id="KW-1133">Transmembrane helix</keyword>
<dbReference type="InterPro" id="IPR050558">
    <property type="entry name" value="PTS_Sugar-Specific_Components"/>
</dbReference>
<dbReference type="RefSeq" id="WP_138188555.1">
    <property type="nucleotide sequence ID" value="NZ_LS992241.1"/>
</dbReference>
<dbReference type="PANTHER" id="PTHR30175">
    <property type="entry name" value="PHOSPHOTRANSFERASE SYSTEM TRANSPORT PROTEIN"/>
    <property type="match status" value="1"/>
</dbReference>
<accession>A0A383RJF1</accession>
<feature type="transmembrane region" description="Helical" evidence="1">
    <location>
        <begin position="425"/>
        <end position="442"/>
    </location>
</feature>
<dbReference type="AlphaFoldDB" id="A0A383RJF1"/>
<dbReference type="EMBL" id="LS992241">
    <property type="protein sequence ID" value="SYX86712.1"/>
    <property type="molecule type" value="Genomic_DNA"/>
</dbReference>
<dbReference type="GO" id="GO:0009401">
    <property type="term" value="P:phosphoenolpyruvate-dependent sugar phosphotransferase system"/>
    <property type="evidence" value="ECO:0007669"/>
    <property type="project" value="TreeGrafter"/>
</dbReference>
<feature type="transmembrane region" description="Helical" evidence="1">
    <location>
        <begin position="358"/>
        <end position="386"/>
    </location>
</feature>
<evidence type="ECO:0000313" key="2">
    <source>
        <dbReference type="EMBL" id="SYX86712.1"/>
    </source>
</evidence>
<keyword evidence="2" id="KW-0762">Sugar transport</keyword>
<proteinExistence type="predicted"/>
<dbReference type="Proteomes" id="UP000304148">
    <property type="component" value="Chromosome"/>
</dbReference>
<feature type="transmembrane region" description="Helical" evidence="1">
    <location>
        <begin position="493"/>
        <end position="514"/>
    </location>
</feature>
<dbReference type="PANTHER" id="PTHR30175:SF1">
    <property type="entry name" value="PTS SYSTEM ARBUTIN-, CELLOBIOSE-, AND SALICIN-SPECIFIC EIIBC COMPONENT-RELATED"/>
    <property type="match status" value="1"/>
</dbReference>
<reference evidence="3" key="1">
    <citation type="submission" date="2018-08" db="EMBL/GenBank/DDBJ databases">
        <authorList>
            <person name="Chevrot R."/>
        </authorList>
    </citation>
    <scope>NUCLEOTIDE SEQUENCE [LARGE SCALE GENOMIC DNA]</scope>
</reference>
<feature type="transmembrane region" description="Helical" evidence="1">
    <location>
        <begin position="271"/>
        <end position="300"/>
    </location>
</feature>
<dbReference type="GO" id="GO:0005886">
    <property type="term" value="C:plasma membrane"/>
    <property type="evidence" value="ECO:0007669"/>
    <property type="project" value="TreeGrafter"/>
</dbReference>
<dbReference type="GO" id="GO:0090589">
    <property type="term" value="F:protein-phosphocysteine-trehalose phosphotransferase system transporter activity"/>
    <property type="evidence" value="ECO:0007669"/>
    <property type="project" value="TreeGrafter"/>
</dbReference>
<feature type="transmembrane region" description="Helical" evidence="1">
    <location>
        <begin position="205"/>
        <end position="227"/>
    </location>
</feature>
<dbReference type="GO" id="GO:0015771">
    <property type="term" value="P:trehalose transport"/>
    <property type="evidence" value="ECO:0007669"/>
    <property type="project" value="TreeGrafter"/>
</dbReference>
<feature type="transmembrane region" description="Helical" evidence="1">
    <location>
        <begin position="454"/>
        <end position="473"/>
    </location>
</feature>
<feature type="transmembrane region" description="Helical" evidence="1">
    <location>
        <begin position="312"/>
        <end position="338"/>
    </location>
</feature>
<evidence type="ECO:0000313" key="3">
    <source>
        <dbReference type="Proteomes" id="UP000304148"/>
    </source>
</evidence>